<keyword evidence="3 7" id="KW-0067">ATP-binding</keyword>
<dbReference type="RefSeq" id="WP_219289694.1">
    <property type="nucleotide sequence ID" value="NZ_RPHB01000005.1"/>
</dbReference>
<keyword evidence="1" id="KW-0813">Transport</keyword>
<evidence type="ECO:0000256" key="4">
    <source>
        <dbReference type="ARBA" id="ARBA00022967"/>
    </source>
</evidence>
<evidence type="ECO:0000256" key="1">
    <source>
        <dbReference type="ARBA" id="ARBA00022448"/>
    </source>
</evidence>
<name>A0A951MB41_9BACT</name>
<organism evidence="7 8">
    <name type="scientific">Arthrospiribacter ruber</name>
    <dbReference type="NCBI Taxonomy" id="2487934"/>
    <lineage>
        <taxon>Bacteria</taxon>
        <taxon>Pseudomonadati</taxon>
        <taxon>Bacteroidota</taxon>
        <taxon>Cytophagia</taxon>
        <taxon>Cytophagales</taxon>
        <taxon>Cyclobacteriaceae</taxon>
        <taxon>Arthrospiribacter</taxon>
    </lineage>
</organism>
<keyword evidence="4" id="KW-1278">Translocase</keyword>
<evidence type="ECO:0000256" key="5">
    <source>
        <dbReference type="ARBA" id="ARBA00037066"/>
    </source>
</evidence>
<accession>A0A951MB41</accession>
<evidence type="ECO:0000259" key="6">
    <source>
        <dbReference type="PROSITE" id="PS50893"/>
    </source>
</evidence>
<dbReference type="PANTHER" id="PTHR42794">
    <property type="entry name" value="HEMIN IMPORT ATP-BINDING PROTEIN HMUV"/>
    <property type="match status" value="1"/>
</dbReference>
<gene>
    <name evidence="7" type="ORF">EGN73_11420</name>
</gene>
<comment type="caution">
    <text evidence="7">The sequence shown here is derived from an EMBL/GenBank/DDBJ whole genome shotgun (WGS) entry which is preliminary data.</text>
</comment>
<feature type="domain" description="ABC transporter" evidence="6">
    <location>
        <begin position="2"/>
        <end position="237"/>
    </location>
</feature>
<dbReference type="InterPro" id="IPR003439">
    <property type="entry name" value="ABC_transporter-like_ATP-bd"/>
</dbReference>
<dbReference type="PANTHER" id="PTHR42794:SF1">
    <property type="entry name" value="HEMIN IMPORT ATP-BINDING PROTEIN HMUV"/>
    <property type="match status" value="1"/>
</dbReference>
<dbReference type="EMBL" id="RPHB01000005">
    <property type="protein sequence ID" value="MBW3468416.1"/>
    <property type="molecule type" value="Genomic_DNA"/>
</dbReference>
<protein>
    <submittedName>
        <fullName evidence="7">Heme ABC transporter ATP-binding protein</fullName>
    </submittedName>
</protein>
<evidence type="ECO:0000313" key="7">
    <source>
        <dbReference type="EMBL" id="MBW3468416.1"/>
    </source>
</evidence>
<evidence type="ECO:0000256" key="2">
    <source>
        <dbReference type="ARBA" id="ARBA00022741"/>
    </source>
</evidence>
<proteinExistence type="predicted"/>
<dbReference type="PROSITE" id="PS00211">
    <property type="entry name" value="ABC_TRANSPORTER_1"/>
    <property type="match status" value="1"/>
</dbReference>
<dbReference type="AlphaFoldDB" id="A0A951MB41"/>
<dbReference type="SMART" id="SM00382">
    <property type="entry name" value="AAA"/>
    <property type="match status" value="1"/>
</dbReference>
<dbReference type="CDD" id="cd03214">
    <property type="entry name" value="ABC_Iron-Siderophores_B12_Hemin"/>
    <property type="match status" value="1"/>
</dbReference>
<dbReference type="Pfam" id="PF00005">
    <property type="entry name" value="ABC_tran"/>
    <property type="match status" value="1"/>
</dbReference>
<reference evidence="7 8" key="1">
    <citation type="journal article" date="2020" name="Syst. Appl. Microbiol.">
        <title>Arthrospiribacter ruber gen. nov., sp. nov., a novel bacterium isolated from Arthrospira cultures.</title>
        <authorList>
            <person name="Waleron M."/>
            <person name="Misztak A."/>
            <person name="Waleron M.M."/>
            <person name="Furmaniak M."/>
            <person name="Mrozik A."/>
            <person name="Waleron K."/>
        </authorList>
    </citation>
    <scope>NUCLEOTIDE SEQUENCE [LARGE SCALE GENOMIC DNA]</scope>
    <source>
        <strain evidence="7 8">DPMB0001</strain>
    </source>
</reference>
<comment type="function">
    <text evidence="5">Part of the ABC transporter complex HmuTUV involved in hemin import. Responsible for energy coupling to the transport system.</text>
</comment>
<dbReference type="NCBIfam" id="NF010068">
    <property type="entry name" value="PRK13548.1"/>
    <property type="match status" value="1"/>
</dbReference>
<dbReference type="GO" id="GO:0005524">
    <property type="term" value="F:ATP binding"/>
    <property type="evidence" value="ECO:0007669"/>
    <property type="project" value="UniProtKB-KW"/>
</dbReference>
<dbReference type="PROSITE" id="PS50893">
    <property type="entry name" value="ABC_TRANSPORTER_2"/>
    <property type="match status" value="1"/>
</dbReference>
<keyword evidence="8" id="KW-1185">Reference proteome</keyword>
<keyword evidence="2" id="KW-0547">Nucleotide-binding</keyword>
<evidence type="ECO:0000256" key="3">
    <source>
        <dbReference type="ARBA" id="ARBA00022840"/>
    </source>
</evidence>
<sequence>MLQATDIHFCIQNRPIVNKASIKLLPGELTVILGPNGAGKSSLFKVLSGDIQCRHGNVLYNGKTLSAYKTSQLAQIRAVMPQHSTLSFPFTVQEVVELGLLPLKNDFKQETVREVMEETQTWHLRDCDYSVLSGGEKQRVQLSRVLVQIWEKKPYPRFLLLDEPTSSMDIALQHHVLAIIQKIKSRNIAVLAILHDLNLAANYADQVVLMKNGNVMFQGPARKTMTASKLMEVFDHPISVFEGDSHRPTVIHTVPFSQIDQQIKHA</sequence>
<dbReference type="GO" id="GO:0016887">
    <property type="term" value="F:ATP hydrolysis activity"/>
    <property type="evidence" value="ECO:0007669"/>
    <property type="project" value="InterPro"/>
</dbReference>
<dbReference type="Proteomes" id="UP000727490">
    <property type="component" value="Unassembled WGS sequence"/>
</dbReference>
<dbReference type="InterPro" id="IPR017871">
    <property type="entry name" value="ABC_transporter-like_CS"/>
</dbReference>
<evidence type="ECO:0000313" key="8">
    <source>
        <dbReference type="Proteomes" id="UP000727490"/>
    </source>
</evidence>
<dbReference type="InterPro" id="IPR003593">
    <property type="entry name" value="AAA+_ATPase"/>
</dbReference>